<organism evidence="2 3">
    <name type="scientific">Macrostomum lignano</name>
    <dbReference type="NCBI Taxonomy" id="282301"/>
    <lineage>
        <taxon>Eukaryota</taxon>
        <taxon>Metazoa</taxon>
        <taxon>Spiralia</taxon>
        <taxon>Lophotrochozoa</taxon>
        <taxon>Platyhelminthes</taxon>
        <taxon>Rhabditophora</taxon>
        <taxon>Macrostomorpha</taxon>
        <taxon>Macrostomida</taxon>
        <taxon>Macrostomidae</taxon>
        <taxon>Macrostomum</taxon>
    </lineage>
</organism>
<proteinExistence type="predicted"/>
<feature type="compositionally biased region" description="Polar residues" evidence="1">
    <location>
        <begin position="96"/>
        <end position="106"/>
    </location>
</feature>
<feature type="compositionally biased region" description="Low complexity" evidence="1">
    <location>
        <begin position="124"/>
        <end position="137"/>
    </location>
</feature>
<evidence type="ECO:0000313" key="3">
    <source>
        <dbReference type="Proteomes" id="UP000215902"/>
    </source>
</evidence>
<gene>
    <name evidence="2" type="ORF">BOX15_Mlig002750g2</name>
</gene>
<dbReference type="Proteomes" id="UP000215902">
    <property type="component" value="Unassembled WGS sequence"/>
</dbReference>
<sequence>MSINEESKQAYLEAREVFVESYKDFLRKLLGLLYDAEAADEFAHARDDVSRFADEVKVLQSHIDDYMTEEQRVGGSPSSSATPRGISNEVDRASSPGEQQEPATQHPTEDDSTPVPLLGTGMHTTTSDQEQQKSTTSKSKESSHESADEMAAEVESAPSQVSPEPADEAPVVLPPPLIDDGRVVSAFCAFRYHKAEFRQLFMRQGSNNNSCYNGLATALSLSSTNSTVSAVDSAEQSLLSPPPPDWVGPLAHCALRLMRSAFRDAPPEAWESLKRRLASFGFKPEVHFALWLRLSSAAADTDAAAMDPVEVFNAIPPLSSLPKRLAAETEVMLQTLNLLSQ</sequence>
<name>A0A267DQG0_9PLAT</name>
<evidence type="ECO:0000256" key="1">
    <source>
        <dbReference type="SAM" id="MobiDB-lite"/>
    </source>
</evidence>
<feature type="compositionally biased region" description="Basic and acidic residues" evidence="1">
    <location>
        <begin position="138"/>
        <end position="147"/>
    </location>
</feature>
<accession>A0A267DQG0</accession>
<dbReference type="AlphaFoldDB" id="A0A267DQG0"/>
<evidence type="ECO:0000313" key="2">
    <source>
        <dbReference type="EMBL" id="PAA51538.1"/>
    </source>
</evidence>
<dbReference type="EMBL" id="NIVC01003406">
    <property type="protein sequence ID" value="PAA51538.1"/>
    <property type="molecule type" value="Genomic_DNA"/>
</dbReference>
<comment type="caution">
    <text evidence="2">The sequence shown here is derived from an EMBL/GenBank/DDBJ whole genome shotgun (WGS) entry which is preliminary data.</text>
</comment>
<protein>
    <submittedName>
        <fullName evidence="2">Uncharacterized protein</fullName>
    </submittedName>
</protein>
<feature type="region of interest" description="Disordered" evidence="1">
    <location>
        <begin position="67"/>
        <end position="170"/>
    </location>
</feature>
<keyword evidence="3" id="KW-1185">Reference proteome</keyword>
<reference evidence="2 3" key="1">
    <citation type="submission" date="2017-06" db="EMBL/GenBank/DDBJ databases">
        <title>A platform for efficient transgenesis in Macrostomum lignano, a flatworm model organism for stem cell research.</title>
        <authorList>
            <person name="Berezikov E."/>
        </authorList>
    </citation>
    <scope>NUCLEOTIDE SEQUENCE [LARGE SCALE GENOMIC DNA]</scope>
    <source>
        <strain evidence="2">DV1</strain>
        <tissue evidence="2">Whole organism</tissue>
    </source>
</reference>